<dbReference type="SUPFAM" id="SSF48065">
    <property type="entry name" value="DBL homology domain (DH-domain)"/>
    <property type="match status" value="1"/>
</dbReference>
<feature type="compositionally biased region" description="Low complexity" evidence="2">
    <location>
        <begin position="1593"/>
        <end position="1608"/>
    </location>
</feature>
<comment type="caution">
    <text evidence="6">The sequence shown here is derived from an EMBL/GenBank/DDBJ whole genome shotgun (WGS) entry which is preliminary data.</text>
</comment>
<dbReference type="InterPro" id="IPR036390">
    <property type="entry name" value="WH_DNA-bd_sf"/>
</dbReference>
<dbReference type="PANTHER" id="PTHR46572:SF1">
    <property type="entry name" value="RHO1 GUANINE NUCLEOTIDE EXCHANGE FACTOR TUS1"/>
    <property type="match status" value="1"/>
</dbReference>
<dbReference type="SUPFAM" id="SSF46785">
    <property type="entry name" value="Winged helix' DNA-binding domain"/>
    <property type="match status" value="1"/>
</dbReference>
<dbReference type="Proteomes" id="UP001149813">
    <property type="component" value="Unassembled WGS sequence"/>
</dbReference>
<organism evidence="6 7">
    <name type="scientific">Coemansia erecta</name>
    <dbReference type="NCBI Taxonomy" id="147472"/>
    <lineage>
        <taxon>Eukaryota</taxon>
        <taxon>Fungi</taxon>
        <taxon>Fungi incertae sedis</taxon>
        <taxon>Zoopagomycota</taxon>
        <taxon>Kickxellomycotina</taxon>
        <taxon>Kickxellomycetes</taxon>
        <taxon>Kickxellales</taxon>
        <taxon>Kickxellaceae</taxon>
        <taxon>Coemansia</taxon>
    </lineage>
</organism>
<feature type="compositionally biased region" description="Basic and acidic residues" evidence="2">
    <location>
        <begin position="255"/>
        <end position="269"/>
    </location>
</feature>
<feature type="compositionally biased region" description="Low complexity" evidence="2">
    <location>
        <begin position="1254"/>
        <end position="1268"/>
    </location>
</feature>
<protein>
    <submittedName>
        <fullName evidence="6">RHO1 GDP-GTP exchange protein 2</fullName>
    </submittedName>
</protein>
<feature type="compositionally biased region" description="Polar residues" evidence="2">
    <location>
        <begin position="460"/>
        <end position="477"/>
    </location>
</feature>
<evidence type="ECO:0000256" key="1">
    <source>
        <dbReference type="ARBA" id="ARBA00022658"/>
    </source>
</evidence>
<evidence type="ECO:0000259" key="4">
    <source>
        <dbReference type="PROSITE" id="PS50186"/>
    </source>
</evidence>
<dbReference type="InterPro" id="IPR000591">
    <property type="entry name" value="DEP_dom"/>
</dbReference>
<dbReference type="GO" id="GO:0035556">
    <property type="term" value="P:intracellular signal transduction"/>
    <property type="evidence" value="ECO:0007669"/>
    <property type="project" value="InterPro"/>
</dbReference>
<dbReference type="PROSITE" id="PS50010">
    <property type="entry name" value="DH_2"/>
    <property type="match status" value="1"/>
</dbReference>
<dbReference type="CDD" id="cd04371">
    <property type="entry name" value="DEP"/>
    <property type="match status" value="1"/>
</dbReference>
<feature type="region of interest" description="Disordered" evidence="2">
    <location>
        <begin position="347"/>
        <end position="387"/>
    </location>
</feature>
<keyword evidence="1" id="KW-0344">Guanine-nucleotide releasing factor</keyword>
<dbReference type="GO" id="GO:0005085">
    <property type="term" value="F:guanyl-nucleotide exchange factor activity"/>
    <property type="evidence" value="ECO:0007669"/>
    <property type="project" value="UniProtKB-KW"/>
</dbReference>
<dbReference type="SMART" id="SM00325">
    <property type="entry name" value="RhoGEF"/>
    <property type="match status" value="1"/>
</dbReference>
<dbReference type="InterPro" id="IPR000219">
    <property type="entry name" value="DH_dom"/>
</dbReference>
<dbReference type="PROSITE" id="PS50186">
    <property type="entry name" value="DEP"/>
    <property type="match status" value="1"/>
</dbReference>
<proteinExistence type="predicted"/>
<dbReference type="InterPro" id="IPR035899">
    <property type="entry name" value="DBL_dom_sf"/>
</dbReference>
<feature type="compositionally biased region" description="Polar residues" evidence="2">
    <location>
        <begin position="289"/>
        <end position="303"/>
    </location>
</feature>
<reference evidence="6" key="1">
    <citation type="submission" date="2022-07" db="EMBL/GenBank/DDBJ databases">
        <title>Phylogenomic reconstructions and comparative analyses of Kickxellomycotina fungi.</title>
        <authorList>
            <person name="Reynolds N.K."/>
            <person name="Stajich J.E."/>
            <person name="Barry K."/>
            <person name="Grigoriev I.V."/>
            <person name="Crous P."/>
            <person name="Smith M.E."/>
        </authorList>
    </citation>
    <scope>NUCLEOTIDE SEQUENCE</scope>
    <source>
        <strain evidence="6">NBRC 32514</strain>
    </source>
</reference>
<sequence>MGSGETRKHKTSGFTSWLKKSGSAAESADAKKLASPAEEIKMVFLRQLELGSVDLNGKHYHSVFTGAQIVDIILKHFGLPDRKLATNVASRLIDCRLYTHVSGPSLDAQSAAGSASPNSKVGVVDSNAEIYTLTTEALSALKTLKGDALQRTKTQTRKKYMDIRGHLSPRLAESRNSSSRTSTSTDASSGSYPVGDSENSLRSNEVVSRDTSASISRNSHYLASSERSPHVPPPLDVTSARKSGAGNFFRSRHSRYSDEGVSDRPRGHSIESPADTLVSHGPLRIVSTKAASHQTGYSPTTPLTGDDNDSGSQAARLQEVDIPTGDLGVLLKSWSFVGDGSLAFTAATSPRSSTADVTAQPSSHKIDGSIATPAHSTQESPGDRSPVEAGLENMRALEQLDEIEEDECCDGPAAKENGIPVLTPVRRRRRWAMYREYSDGQLDSRRRKLRDRRTIRSYASAPSLSSIPEDNPSSKNGNMHRPSLPLPRDIFQLQLQSRPQSESRDEWVTGDDEEDDDLMGFMAQRNSRYSDITVSSSYVGVRPFNGTLLERSFIFSEGSGDGWPARSSTGSHIAEIQSNAAETEADTDGTSIYSTPNGMFVIDEDGKRQRALSDPAGLPRLPQTADTAGNDNAFGRSVSGPAYQGSAVSGSENNAKLSLQNSRLRRKFVTPDPHTTTVECASEETSGRASSVTLGSSMRHSESAISEDGAMQLQLWRDTVPVSLLQSLSPDAIARQEAIYELVATELAYLRDLELIDAVFGQPLLSAPHIMPHEQAQEFLRNLFYNYNELIANSRALYARLRERQSAATVVSGVGDIFDEWADSLEAFVEYAVHVPAAQCALESQLLNNRAMADFLATAESAPGARRLPVQSFLGRAATRLARYPLLLDAIHRRTLASSEGDMLQSASKKVRHALAEIDRRTGENAAELRMRQINQRLRLVPGARESLALDSSARRLIKEGLFTSGDGVQVLVFLFDNALVMAVEEKVPYAKNVTRYIADARIIPVSMLDVSVPVNEAGTLTGIREALGLLGPSQSTTPRNALLRHSSSAASVKPTRANSPLSFIHIGCRALCRTLLATSDSERDSWLTVVRRHICVPQTLVEAYTELRLLSDRDFPQARGPQCTAPFTAGSGCRMLLFGNRDGLHLGIYGVPTSVVRISHCGSVSKIHVLRRYNIAIVLSDQTLLVFPLTAIENATANIGSAGLAGTKIASSVAFFDVGMYLGLPLIVLMKPRNGKSHFKCIQPQFTNADGTTTTGSDYSYDSSESASEYKRSAPPPSIAASAADSVRTLRTVYQGARCALNLIGEFSISGKTKRVHFLRRKLCIVASKTFEIVDVANSRLLRSLPDPLDDDFSFVHNSDSGHAMAICKIGREFLLCYESFAFYIDNFGRRSRPDVFIRWEMAPHMITFRHPYIVAINPKFLEVRHMESGVLLSIIRIPNAVCLNPDSKSTTLHIGVGPQAVGTATTILDNATAFISNDEQLSDSVDAVSALPAPVVLPASGDGIAPRPASTVVKSATVLGCPNVTMGHVVPGIAGKSGKRLFPEGSASYYRVVEIRLPPLKSSQQQQQQQQPLASVKTPPITSTSKPVQMTANSSAATTTSPTSKI</sequence>
<dbReference type="OrthoDB" id="2272012at2759"/>
<dbReference type="EMBL" id="JANBOJ010000010">
    <property type="protein sequence ID" value="KAJ1725204.1"/>
    <property type="molecule type" value="Genomic_DNA"/>
</dbReference>
<feature type="domain" description="DEP" evidence="4">
    <location>
        <begin position="62"/>
        <end position="135"/>
    </location>
</feature>
<feature type="compositionally biased region" description="Polar residues" evidence="2">
    <location>
        <begin position="646"/>
        <end position="656"/>
    </location>
</feature>
<dbReference type="Gene3D" id="2.30.29.30">
    <property type="entry name" value="Pleckstrin-homology domain (PH domain)/Phosphotyrosine-binding domain (PTB)"/>
    <property type="match status" value="1"/>
</dbReference>
<dbReference type="InterPro" id="IPR036388">
    <property type="entry name" value="WH-like_DNA-bd_sf"/>
</dbReference>
<dbReference type="Pfam" id="PF00780">
    <property type="entry name" value="CNH"/>
    <property type="match status" value="1"/>
</dbReference>
<dbReference type="PROSITE" id="PS50219">
    <property type="entry name" value="CNH"/>
    <property type="match status" value="1"/>
</dbReference>
<dbReference type="InterPro" id="IPR052233">
    <property type="entry name" value="Rho-type_GEFs"/>
</dbReference>
<feature type="domain" description="DH" evidence="3">
    <location>
        <begin position="734"/>
        <end position="921"/>
    </location>
</feature>
<feature type="compositionally biased region" description="Low complexity" evidence="2">
    <location>
        <begin position="174"/>
        <end position="191"/>
    </location>
</feature>
<dbReference type="PANTHER" id="PTHR46572">
    <property type="entry name" value="RHO1 GDP-GTP EXCHANGE PROTEIN 1-RELATED"/>
    <property type="match status" value="1"/>
</dbReference>
<dbReference type="Pfam" id="PF00621">
    <property type="entry name" value="RhoGEF"/>
    <property type="match status" value="1"/>
</dbReference>
<dbReference type="InterPro" id="IPR011993">
    <property type="entry name" value="PH-like_dom_sf"/>
</dbReference>
<name>A0A9W7Y1M5_9FUNG</name>
<feature type="compositionally biased region" description="Basic residues" evidence="2">
    <location>
        <begin position="445"/>
        <end position="455"/>
    </location>
</feature>
<evidence type="ECO:0000259" key="5">
    <source>
        <dbReference type="PROSITE" id="PS50219"/>
    </source>
</evidence>
<dbReference type="InterPro" id="IPR001180">
    <property type="entry name" value="CNH_dom"/>
</dbReference>
<feature type="compositionally biased region" description="Polar residues" evidence="2">
    <location>
        <begin position="1582"/>
        <end position="1592"/>
    </location>
</feature>
<feature type="region of interest" description="Disordered" evidence="2">
    <location>
        <begin position="608"/>
        <end position="656"/>
    </location>
</feature>
<dbReference type="SMART" id="SM00036">
    <property type="entry name" value="CNH"/>
    <property type="match status" value="1"/>
</dbReference>
<dbReference type="SMART" id="SM00049">
    <property type="entry name" value="DEP"/>
    <property type="match status" value="1"/>
</dbReference>
<keyword evidence="7" id="KW-1185">Reference proteome</keyword>
<feature type="region of interest" description="Disordered" evidence="2">
    <location>
        <begin position="1563"/>
        <end position="1608"/>
    </location>
</feature>
<evidence type="ECO:0000313" key="6">
    <source>
        <dbReference type="EMBL" id="KAJ1725204.1"/>
    </source>
</evidence>
<gene>
    <name evidence="6" type="primary">ROM2_2</name>
    <name evidence="6" type="ORF">LPJ53_000627</name>
</gene>
<feature type="domain" description="CNH" evidence="5">
    <location>
        <begin position="1119"/>
        <end position="1452"/>
    </location>
</feature>
<feature type="compositionally biased region" description="Polar residues" evidence="2">
    <location>
        <begin position="197"/>
        <end position="226"/>
    </location>
</feature>
<feature type="region of interest" description="Disordered" evidence="2">
    <location>
        <begin position="152"/>
        <end position="313"/>
    </location>
</feature>
<accession>A0A9W7Y1M5</accession>
<evidence type="ECO:0000256" key="2">
    <source>
        <dbReference type="SAM" id="MobiDB-lite"/>
    </source>
</evidence>
<evidence type="ECO:0000259" key="3">
    <source>
        <dbReference type="PROSITE" id="PS50010"/>
    </source>
</evidence>
<dbReference type="Gene3D" id="1.10.10.10">
    <property type="entry name" value="Winged helix-like DNA-binding domain superfamily/Winged helix DNA-binding domain"/>
    <property type="match status" value="1"/>
</dbReference>
<feature type="region of interest" description="Disordered" evidence="2">
    <location>
        <begin position="442"/>
        <end position="485"/>
    </location>
</feature>
<evidence type="ECO:0000313" key="7">
    <source>
        <dbReference type="Proteomes" id="UP001149813"/>
    </source>
</evidence>
<feature type="compositionally biased region" description="Polar residues" evidence="2">
    <location>
        <begin position="347"/>
        <end position="363"/>
    </location>
</feature>
<dbReference type="CDD" id="cd00160">
    <property type="entry name" value="RhoGEF"/>
    <property type="match status" value="1"/>
</dbReference>
<dbReference type="Gene3D" id="1.20.900.10">
    <property type="entry name" value="Dbl homology (DH) domain"/>
    <property type="match status" value="1"/>
</dbReference>
<feature type="region of interest" description="Disordered" evidence="2">
    <location>
        <begin position="1254"/>
        <end position="1280"/>
    </location>
</feature>